<dbReference type="GeneID" id="20654314"/>
<dbReference type="RefSeq" id="XP_009515946.1">
    <property type="nucleotide sequence ID" value="XM_009517651.1"/>
</dbReference>
<evidence type="ECO:0000313" key="3">
    <source>
        <dbReference type="Proteomes" id="UP000002640"/>
    </source>
</evidence>
<dbReference type="Proteomes" id="UP000002640">
    <property type="component" value="Unassembled WGS sequence"/>
</dbReference>
<sequence>MWVSPFIAPTFRLVAVDLCWYLIRRYCQPPPSPESVVIRCSLSGLAAFTDFLNPRHPYQRVRRQLPAQAFFFDTVGFDPSSKISQRADMEGKLRSYWAQRRGYGKPTEIALGISEWERYHWIPSFAVRRCFARLRRHIETYKAYSAKRKAYLLAKLYQIVAAWMKYDRERGARADNMRVKLIKNLWCGALSRDEPDVNPEVIFEPSVLGYAFESLAWNPKGSDWISEIAALETREPWRIGWIDVPEQHPYNTTIVPCNPGVELFVPVGFSRESVGRRITPSSLLRASEISSGSDADFQGPASPEVAPESSPAVPDLPTGPLQAVQTTVQDDPDLLGLLASAAADGTVEI</sequence>
<gene>
    <name evidence="2" type="ORF">PHYSODRAFT_473133</name>
</gene>
<protein>
    <submittedName>
        <fullName evidence="2">Uncharacterized protein</fullName>
    </submittedName>
</protein>
<keyword evidence="3" id="KW-1185">Reference proteome</keyword>
<name>G4YPS4_PHYSP</name>
<dbReference type="EMBL" id="JH159151">
    <property type="protein sequence ID" value="EGZ28671.1"/>
    <property type="molecule type" value="Genomic_DNA"/>
</dbReference>
<evidence type="ECO:0000256" key="1">
    <source>
        <dbReference type="SAM" id="MobiDB-lite"/>
    </source>
</evidence>
<accession>G4YPS4</accession>
<feature type="compositionally biased region" description="Low complexity" evidence="1">
    <location>
        <begin position="300"/>
        <end position="313"/>
    </location>
</feature>
<dbReference type="InParanoid" id="G4YPS4"/>
<dbReference type="AlphaFoldDB" id="G4YPS4"/>
<organism evidence="2 3">
    <name type="scientific">Phytophthora sojae (strain P6497)</name>
    <name type="common">Soybean stem and root rot agent</name>
    <name type="synonym">Phytophthora megasperma f. sp. glycines</name>
    <dbReference type="NCBI Taxonomy" id="1094619"/>
    <lineage>
        <taxon>Eukaryota</taxon>
        <taxon>Sar</taxon>
        <taxon>Stramenopiles</taxon>
        <taxon>Oomycota</taxon>
        <taxon>Peronosporomycetes</taxon>
        <taxon>Peronosporales</taxon>
        <taxon>Peronosporaceae</taxon>
        <taxon>Phytophthora</taxon>
    </lineage>
</organism>
<feature type="region of interest" description="Disordered" evidence="1">
    <location>
        <begin position="289"/>
        <end position="320"/>
    </location>
</feature>
<dbReference type="KEGG" id="psoj:PHYSODRAFT_473133"/>
<proteinExistence type="predicted"/>
<dbReference type="OMA" id="ISEWERY"/>
<evidence type="ECO:0000313" key="2">
    <source>
        <dbReference type="EMBL" id="EGZ28671.1"/>
    </source>
</evidence>
<reference evidence="2 3" key="1">
    <citation type="journal article" date="2006" name="Science">
        <title>Phytophthora genome sequences uncover evolutionary origins and mechanisms of pathogenesis.</title>
        <authorList>
            <person name="Tyler B.M."/>
            <person name="Tripathy S."/>
            <person name="Zhang X."/>
            <person name="Dehal P."/>
            <person name="Jiang R.H."/>
            <person name="Aerts A."/>
            <person name="Arredondo F.D."/>
            <person name="Baxter L."/>
            <person name="Bensasson D."/>
            <person name="Beynon J.L."/>
            <person name="Chapman J."/>
            <person name="Damasceno C.M."/>
            <person name="Dorrance A.E."/>
            <person name="Dou D."/>
            <person name="Dickerman A.W."/>
            <person name="Dubchak I.L."/>
            <person name="Garbelotto M."/>
            <person name="Gijzen M."/>
            <person name="Gordon S.G."/>
            <person name="Govers F."/>
            <person name="Grunwald N.J."/>
            <person name="Huang W."/>
            <person name="Ivors K.L."/>
            <person name="Jones R.W."/>
            <person name="Kamoun S."/>
            <person name="Krampis K."/>
            <person name="Lamour K.H."/>
            <person name="Lee M.K."/>
            <person name="McDonald W.H."/>
            <person name="Medina M."/>
            <person name="Meijer H.J."/>
            <person name="Nordberg E.K."/>
            <person name="Maclean D.J."/>
            <person name="Ospina-Giraldo M.D."/>
            <person name="Morris P.F."/>
            <person name="Phuntumart V."/>
            <person name="Putnam N.H."/>
            <person name="Rash S."/>
            <person name="Rose J.K."/>
            <person name="Sakihama Y."/>
            <person name="Salamov A.A."/>
            <person name="Savidor A."/>
            <person name="Scheuring C.F."/>
            <person name="Smith B.M."/>
            <person name="Sobral B.W."/>
            <person name="Terry A."/>
            <person name="Torto-Alalibo T.A."/>
            <person name="Win J."/>
            <person name="Xu Z."/>
            <person name="Zhang H."/>
            <person name="Grigoriev I.V."/>
            <person name="Rokhsar D.S."/>
            <person name="Boore J.L."/>
        </authorList>
    </citation>
    <scope>NUCLEOTIDE SEQUENCE [LARGE SCALE GENOMIC DNA]</scope>
    <source>
        <strain evidence="2 3">P6497</strain>
    </source>
</reference>